<dbReference type="PROSITE" id="PS00086">
    <property type="entry name" value="CYTOCHROME_P450"/>
    <property type="match status" value="1"/>
</dbReference>
<evidence type="ECO:0000256" key="3">
    <source>
        <dbReference type="SAM" id="MobiDB-lite"/>
    </source>
</evidence>
<evidence type="ECO:0000256" key="2">
    <source>
        <dbReference type="RuleBase" id="RU000461"/>
    </source>
</evidence>
<accession>A0ABV5ZYJ4</accession>
<keyword evidence="5" id="KW-1185">Reference proteome</keyword>
<comment type="similarity">
    <text evidence="1 2">Belongs to the cytochrome P450 family.</text>
</comment>
<reference evidence="4 5" key="1">
    <citation type="submission" date="2024-09" db="EMBL/GenBank/DDBJ databases">
        <authorList>
            <person name="Sun Q."/>
            <person name="Mori K."/>
        </authorList>
    </citation>
    <scope>NUCLEOTIDE SEQUENCE [LARGE SCALE GENOMIC DNA]</scope>
    <source>
        <strain evidence="4 5">TBRC 7907</strain>
    </source>
</reference>
<dbReference type="EMBL" id="JBHLZU010000016">
    <property type="protein sequence ID" value="MFB9905946.1"/>
    <property type="molecule type" value="Genomic_DNA"/>
</dbReference>
<evidence type="ECO:0000313" key="4">
    <source>
        <dbReference type="EMBL" id="MFB9905946.1"/>
    </source>
</evidence>
<evidence type="ECO:0000313" key="5">
    <source>
        <dbReference type="Proteomes" id="UP001589693"/>
    </source>
</evidence>
<keyword evidence="2" id="KW-0408">Iron</keyword>
<evidence type="ECO:0000256" key="1">
    <source>
        <dbReference type="ARBA" id="ARBA00010617"/>
    </source>
</evidence>
<dbReference type="PRINTS" id="PR00359">
    <property type="entry name" value="BP450"/>
</dbReference>
<dbReference type="InterPro" id="IPR002397">
    <property type="entry name" value="Cyt_P450_B"/>
</dbReference>
<keyword evidence="2" id="KW-0479">Metal-binding</keyword>
<gene>
    <name evidence="4" type="ORF">ACFFQA_18585</name>
</gene>
<dbReference type="PANTHER" id="PTHR46696">
    <property type="entry name" value="P450, PUTATIVE (EUROFUNG)-RELATED"/>
    <property type="match status" value="1"/>
</dbReference>
<proteinExistence type="inferred from homology"/>
<protein>
    <submittedName>
        <fullName evidence="4">Cytochrome P450</fullName>
    </submittedName>
</protein>
<keyword evidence="2" id="KW-0503">Monooxygenase</keyword>
<dbReference type="Pfam" id="PF00067">
    <property type="entry name" value="p450"/>
    <property type="match status" value="1"/>
</dbReference>
<dbReference type="InterPro" id="IPR001128">
    <property type="entry name" value="Cyt_P450"/>
</dbReference>
<feature type="region of interest" description="Disordered" evidence="3">
    <location>
        <begin position="384"/>
        <end position="405"/>
    </location>
</feature>
<sequence>MTETPLVPIIEMPFPPPGTMGPPEEYVRLRRSCPMAKLAMDADMSDVTIWYVTRYADVRALIGDPRLVRPSITEWPVREGEHADSGPGLVTMMEMDGAQHRALRRVLAEAFSARSVRRYQPRMRELAAGLLDDFAKDGQPGELISGFAEPFPLLVVCDLVGIPYAEREYFLPIADTALGALSSIGTLEEAREVNRQLREYVTSLIARKRREPADDVLTHVVSACDRGELTQDSVIAFLLSMVVAGYRTTTMFLANSVLTLLSEPSQYIALRDDRALMPSAVEELVRYIPVMNGVVVLLATEDISLHGQTIRAGDAVLPVLAAANRDETVFADPDQLDLRRSPNPHLVFGRGEHNCFGSHLARAELTTALEALLDRFPYLRLAEGQDPTWDDESPSKSPLTMPVSW</sequence>
<dbReference type="InterPro" id="IPR017972">
    <property type="entry name" value="Cyt_P450_CS"/>
</dbReference>
<dbReference type="PRINTS" id="PR00385">
    <property type="entry name" value="P450"/>
</dbReference>
<dbReference type="SUPFAM" id="SSF48264">
    <property type="entry name" value="Cytochrome P450"/>
    <property type="match status" value="1"/>
</dbReference>
<organism evidence="4 5">
    <name type="scientific">Allokutzneria oryzae</name>
    <dbReference type="NCBI Taxonomy" id="1378989"/>
    <lineage>
        <taxon>Bacteria</taxon>
        <taxon>Bacillati</taxon>
        <taxon>Actinomycetota</taxon>
        <taxon>Actinomycetes</taxon>
        <taxon>Pseudonocardiales</taxon>
        <taxon>Pseudonocardiaceae</taxon>
        <taxon>Allokutzneria</taxon>
    </lineage>
</organism>
<dbReference type="RefSeq" id="WP_377853445.1">
    <property type="nucleotide sequence ID" value="NZ_JBHLZU010000016.1"/>
</dbReference>
<keyword evidence="2" id="KW-0349">Heme</keyword>
<comment type="caution">
    <text evidence="4">The sequence shown here is derived from an EMBL/GenBank/DDBJ whole genome shotgun (WGS) entry which is preliminary data.</text>
</comment>
<dbReference type="Gene3D" id="1.10.630.10">
    <property type="entry name" value="Cytochrome P450"/>
    <property type="match status" value="1"/>
</dbReference>
<dbReference type="Proteomes" id="UP001589693">
    <property type="component" value="Unassembled WGS sequence"/>
</dbReference>
<keyword evidence="2" id="KW-0560">Oxidoreductase</keyword>
<dbReference type="PANTHER" id="PTHR46696:SF1">
    <property type="entry name" value="CYTOCHROME P450 YJIB-RELATED"/>
    <property type="match status" value="1"/>
</dbReference>
<name>A0ABV5ZYJ4_9PSEU</name>
<dbReference type="InterPro" id="IPR036396">
    <property type="entry name" value="Cyt_P450_sf"/>
</dbReference>